<keyword evidence="7 8" id="KW-0472">Membrane</keyword>
<comment type="subunit">
    <text evidence="8">Component of a multi-subunit COQ enzyme complex, composed of at least COQ3, COQ4, COQ5, COQ6, COQ7 and COQ9.</text>
</comment>
<dbReference type="GeneID" id="5128610"/>
<evidence type="ECO:0000256" key="4">
    <source>
        <dbReference type="ARBA" id="ARBA00023002"/>
    </source>
</evidence>
<dbReference type="InterPro" id="IPR009078">
    <property type="entry name" value="Ferritin-like_SF"/>
</dbReference>
<dbReference type="SUPFAM" id="SSF47240">
    <property type="entry name" value="Ferritin-like"/>
    <property type="match status" value="1"/>
</dbReference>
<evidence type="ECO:0000256" key="8">
    <source>
        <dbReference type="HAMAP-Rule" id="MF_03194"/>
    </source>
</evidence>
<name>A5DC37_PICGU</name>
<dbReference type="eggNOG" id="KOG4061">
    <property type="taxonomic scope" value="Eukaryota"/>
</dbReference>
<dbReference type="OrthoDB" id="275371at2759"/>
<dbReference type="UniPathway" id="UPA00232"/>
<dbReference type="GO" id="GO:0160224">
    <property type="term" value="F:3-demethoxyubiquinone 3-hydroxylase (NADH) activity"/>
    <property type="evidence" value="ECO:0007669"/>
    <property type="project" value="EnsemblFungi"/>
</dbReference>
<feature type="binding site" evidence="8">
    <location>
        <position position="224"/>
    </location>
    <ligand>
        <name>Fe cation</name>
        <dbReference type="ChEBI" id="CHEBI:24875"/>
        <label>1</label>
    </ligand>
</feature>
<dbReference type="AlphaFoldDB" id="A5DC37"/>
<dbReference type="Pfam" id="PF03232">
    <property type="entry name" value="COQ7"/>
    <property type="match status" value="1"/>
</dbReference>
<sequence>MAPAWHSMIYHEILIHSQAMDKLLLRRGFASSSRSLHKTVDKKAAAAKKYHGDNVKYGSLSRAQRAFLDRVVRVDQAGELGADYIYFGQYTVLASKYPHLKPVLQHMWDQEIHHHNTFNKLQTERRVRPSLLTPLWKAGAFGIGVSTALIGKEAAMACTVAVETVIGGHYNQQLRVLMNQFNDVPVYDKETGEKLKEADLPRDVATSSELRELKSLISQFRDDELEHLDTAIEHDAEKAVPYLLLTEVIKLVCRGAIWTAERV</sequence>
<comment type="cofactor">
    <cofactor evidence="8">
        <name>Fe cation</name>
        <dbReference type="ChEBI" id="CHEBI:24875"/>
    </cofactor>
    <text evidence="8">Binds 2 iron ions per subunit.</text>
</comment>
<dbReference type="InterPro" id="IPR011566">
    <property type="entry name" value="Ubq_synth_Coq7"/>
</dbReference>
<feature type="binding site" evidence="8">
    <location>
        <position position="111"/>
    </location>
    <ligand>
        <name>Fe cation</name>
        <dbReference type="ChEBI" id="CHEBI:24875"/>
        <label>1</label>
    </ligand>
</feature>
<comment type="subcellular location">
    <subcellularLocation>
        <location evidence="8">Mitochondrion inner membrane</location>
        <topology evidence="8">Peripheral membrane protein</topology>
        <orientation evidence="8">Matrix side</orientation>
    </subcellularLocation>
</comment>
<evidence type="ECO:0000256" key="2">
    <source>
        <dbReference type="ARBA" id="ARBA00022688"/>
    </source>
</evidence>
<accession>A5DC37</accession>
<dbReference type="GO" id="GO:0031314">
    <property type="term" value="C:extrinsic component of mitochondrial inner membrane"/>
    <property type="evidence" value="ECO:0007669"/>
    <property type="project" value="UniProtKB-UniRule"/>
</dbReference>
<comment type="pathway">
    <text evidence="1 8">Cofactor biosynthesis; ubiquinone biosynthesis.</text>
</comment>
<organism evidence="9 10">
    <name type="scientific">Meyerozyma guilliermondii (strain ATCC 6260 / CBS 566 / DSM 6381 / JCM 1539 / NBRC 10279 / NRRL Y-324)</name>
    <name type="common">Yeast</name>
    <name type="synonym">Candida guilliermondii</name>
    <dbReference type="NCBI Taxonomy" id="294746"/>
    <lineage>
        <taxon>Eukaryota</taxon>
        <taxon>Fungi</taxon>
        <taxon>Dikarya</taxon>
        <taxon>Ascomycota</taxon>
        <taxon>Saccharomycotina</taxon>
        <taxon>Pichiomycetes</taxon>
        <taxon>Debaryomycetaceae</taxon>
        <taxon>Meyerozyma</taxon>
    </lineage>
</organism>
<keyword evidence="3 8" id="KW-0479">Metal-binding</keyword>
<dbReference type="STRING" id="294746.A5DC37"/>
<keyword evidence="10" id="KW-1185">Reference proteome</keyword>
<evidence type="ECO:0000313" key="9">
    <source>
        <dbReference type="EMBL" id="EDK36744.2"/>
    </source>
</evidence>
<keyword evidence="8" id="KW-0496">Mitochondrion</keyword>
<feature type="binding site" evidence="8">
    <location>
        <position position="227"/>
    </location>
    <ligand>
        <name>Fe cation</name>
        <dbReference type="ChEBI" id="CHEBI:24875"/>
        <label>2</label>
    </ligand>
</feature>
<reference evidence="9 10" key="1">
    <citation type="journal article" date="2009" name="Nature">
        <title>Evolution of pathogenicity and sexual reproduction in eight Candida genomes.</title>
        <authorList>
            <person name="Butler G."/>
            <person name="Rasmussen M.D."/>
            <person name="Lin M.F."/>
            <person name="Santos M.A."/>
            <person name="Sakthikumar S."/>
            <person name="Munro C.A."/>
            <person name="Rheinbay E."/>
            <person name="Grabherr M."/>
            <person name="Forche A."/>
            <person name="Reedy J.L."/>
            <person name="Agrafioti I."/>
            <person name="Arnaud M.B."/>
            <person name="Bates S."/>
            <person name="Brown A.J."/>
            <person name="Brunke S."/>
            <person name="Costanzo M.C."/>
            <person name="Fitzpatrick D.A."/>
            <person name="de Groot P.W."/>
            <person name="Harris D."/>
            <person name="Hoyer L.L."/>
            <person name="Hube B."/>
            <person name="Klis F.M."/>
            <person name="Kodira C."/>
            <person name="Lennard N."/>
            <person name="Logue M.E."/>
            <person name="Martin R."/>
            <person name="Neiman A.M."/>
            <person name="Nikolaou E."/>
            <person name="Quail M.A."/>
            <person name="Quinn J."/>
            <person name="Santos M.C."/>
            <person name="Schmitzberger F.F."/>
            <person name="Sherlock G."/>
            <person name="Shah P."/>
            <person name="Silverstein K.A."/>
            <person name="Skrzypek M.S."/>
            <person name="Soll D."/>
            <person name="Staggs R."/>
            <person name="Stansfield I."/>
            <person name="Stumpf M.P."/>
            <person name="Sudbery P.E."/>
            <person name="Srikantha T."/>
            <person name="Zeng Q."/>
            <person name="Berman J."/>
            <person name="Berriman M."/>
            <person name="Heitman J."/>
            <person name="Gow N.A."/>
            <person name="Lorenz M.C."/>
            <person name="Birren B.W."/>
            <person name="Kellis M."/>
            <person name="Cuomo C.A."/>
        </authorList>
    </citation>
    <scope>NUCLEOTIDE SEQUENCE [LARGE SCALE GENOMIC DNA]</scope>
    <source>
        <strain evidence="10">ATCC 6260 / CBS 566 / DSM 6381 / JCM 1539 / NBRC 10279 / NRRL Y-324</strain>
    </source>
</reference>
<evidence type="ECO:0000256" key="1">
    <source>
        <dbReference type="ARBA" id="ARBA00004749"/>
    </source>
</evidence>
<dbReference type="HAMAP" id="MF_01658">
    <property type="entry name" value="COQ7"/>
    <property type="match status" value="1"/>
</dbReference>
<dbReference type="FunCoup" id="A5DC37">
    <property type="interactions" value="376"/>
</dbReference>
<dbReference type="VEuPathDB" id="FungiDB:PGUG_00842"/>
<dbReference type="Proteomes" id="UP000001997">
    <property type="component" value="Unassembled WGS sequence"/>
</dbReference>
<evidence type="ECO:0000256" key="6">
    <source>
        <dbReference type="ARBA" id="ARBA00023033"/>
    </source>
</evidence>
<gene>
    <name evidence="8" type="primary">COQ7</name>
    <name evidence="9" type="ORF">PGUG_00842</name>
</gene>
<dbReference type="InParanoid" id="A5DC37"/>
<feature type="binding site" evidence="8">
    <location>
        <position position="79"/>
    </location>
    <ligand>
        <name>Fe cation</name>
        <dbReference type="ChEBI" id="CHEBI:24875"/>
        <label>1</label>
    </ligand>
</feature>
<feature type="binding site" evidence="8">
    <location>
        <position position="224"/>
    </location>
    <ligand>
        <name>Fe cation</name>
        <dbReference type="ChEBI" id="CHEBI:24875"/>
        <label>2</label>
    </ligand>
</feature>
<feature type="binding site" evidence="8">
    <location>
        <position position="163"/>
    </location>
    <ligand>
        <name>Fe cation</name>
        <dbReference type="ChEBI" id="CHEBI:24875"/>
        <label>2</label>
    </ligand>
</feature>
<dbReference type="HOGENOM" id="CLU_071892_0_0_1"/>
<evidence type="ECO:0000256" key="5">
    <source>
        <dbReference type="ARBA" id="ARBA00023004"/>
    </source>
</evidence>
<dbReference type="GO" id="GO:0046872">
    <property type="term" value="F:metal ion binding"/>
    <property type="evidence" value="ECO:0007669"/>
    <property type="project" value="UniProtKB-KW"/>
</dbReference>
<evidence type="ECO:0000256" key="3">
    <source>
        <dbReference type="ARBA" id="ARBA00022723"/>
    </source>
</evidence>
<protein>
    <recommendedName>
        <fullName evidence="8">5-demethoxyubiquinone hydroxylase, mitochondrial</fullName>
        <shortName evidence="8">DMQ hydroxylase</shortName>
        <ecNumber evidence="8">1.14.99.60</ecNumber>
    </recommendedName>
    <alternativeName>
        <fullName evidence="8">Ubiquinone biosynthesis monooxygenase COQ7</fullName>
    </alternativeName>
</protein>
<proteinExistence type="inferred from homology"/>
<feature type="binding site" evidence="8">
    <location>
        <position position="114"/>
    </location>
    <ligand>
        <name>Fe cation</name>
        <dbReference type="ChEBI" id="CHEBI:24875"/>
        <label>1</label>
    </ligand>
</feature>
<dbReference type="PANTHER" id="PTHR11237">
    <property type="entry name" value="COENZYME Q10 BIOSYNTHESIS PROTEIN 7"/>
    <property type="match status" value="1"/>
</dbReference>
<feature type="binding site" evidence="8">
    <location>
        <position position="111"/>
    </location>
    <ligand>
        <name>Fe cation</name>
        <dbReference type="ChEBI" id="CHEBI:24875"/>
        <label>2</label>
    </ligand>
</feature>
<dbReference type="EMBL" id="CH408155">
    <property type="protein sequence ID" value="EDK36744.2"/>
    <property type="molecule type" value="Genomic_DNA"/>
</dbReference>
<dbReference type="PANTHER" id="PTHR11237:SF4">
    <property type="entry name" value="5-DEMETHOXYUBIQUINONE HYDROXYLASE, MITOCHONDRIAL"/>
    <property type="match status" value="1"/>
</dbReference>
<dbReference type="CDD" id="cd01042">
    <property type="entry name" value="DMQH"/>
    <property type="match status" value="1"/>
</dbReference>
<keyword evidence="8" id="KW-0999">Mitochondrion inner membrane</keyword>
<dbReference type="EC" id="1.14.99.60" evidence="8"/>
<comment type="function">
    <text evidence="8">Catalyzes the hydroxylation of 2-polyprenyl-3-methyl-6-methoxy-1,4-benzoquinol (DMQH2) during ubiquinone biosynthesis. Has also a structural role in the COQ enzyme complex, stabilizing other COQ polypeptides.</text>
</comment>
<keyword evidence="6 8" id="KW-0503">Monooxygenase</keyword>
<keyword evidence="4 8" id="KW-0560">Oxidoreductase</keyword>
<evidence type="ECO:0000313" key="10">
    <source>
        <dbReference type="Proteomes" id="UP000001997"/>
    </source>
</evidence>
<comment type="catalytic activity">
    <reaction evidence="8">
        <text>a 5-methoxy-2-methyl-3-(all-trans-polyprenyl)benzene-1,4-diol + AH2 + O2 = a 3-demethylubiquinol + A + H2O</text>
        <dbReference type="Rhea" id="RHEA:50908"/>
        <dbReference type="Rhea" id="RHEA-COMP:10859"/>
        <dbReference type="Rhea" id="RHEA-COMP:10914"/>
        <dbReference type="ChEBI" id="CHEBI:13193"/>
        <dbReference type="ChEBI" id="CHEBI:15377"/>
        <dbReference type="ChEBI" id="CHEBI:15379"/>
        <dbReference type="ChEBI" id="CHEBI:17499"/>
        <dbReference type="ChEBI" id="CHEBI:84167"/>
        <dbReference type="ChEBI" id="CHEBI:84422"/>
        <dbReference type="EC" id="1.14.99.60"/>
    </reaction>
</comment>
<dbReference type="OMA" id="WSTAVMG"/>
<keyword evidence="5 8" id="KW-0408">Iron</keyword>
<keyword evidence="2 8" id="KW-0831">Ubiquinone biosynthesis</keyword>
<dbReference type="GO" id="GO:0008682">
    <property type="term" value="F:3-demethoxyubiquinol 3-hydroxylase activity"/>
    <property type="evidence" value="ECO:0007669"/>
    <property type="project" value="UniProtKB-EC"/>
</dbReference>
<comment type="similarity">
    <text evidence="8">Belongs to the COQ7 family.</text>
</comment>
<evidence type="ECO:0000256" key="7">
    <source>
        <dbReference type="ARBA" id="ARBA00023136"/>
    </source>
</evidence>
<dbReference type="GO" id="GO:0006744">
    <property type="term" value="P:ubiquinone biosynthetic process"/>
    <property type="evidence" value="ECO:0007669"/>
    <property type="project" value="UniProtKB-UniRule"/>
</dbReference>
<dbReference type="KEGG" id="pgu:PGUG_00842"/>